<dbReference type="InterPro" id="IPR009057">
    <property type="entry name" value="Homeodomain-like_sf"/>
</dbReference>
<organism evidence="3">
    <name type="scientific">anaerobic digester metagenome</name>
    <dbReference type="NCBI Taxonomy" id="1263854"/>
    <lineage>
        <taxon>unclassified sequences</taxon>
        <taxon>metagenomes</taxon>
        <taxon>ecological metagenomes</taxon>
    </lineage>
</organism>
<proteinExistence type="predicted"/>
<evidence type="ECO:0000259" key="2">
    <source>
        <dbReference type="PROSITE" id="PS50977"/>
    </source>
</evidence>
<dbReference type="SUPFAM" id="SSF46689">
    <property type="entry name" value="Homeodomain-like"/>
    <property type="match status" value="1"/>
</dbReference>
<dbReference type="PANTHER" id="PTHR43479:SF11">
    <property type="entry name" value="ACREF_ENVCD OPERON REPRESSOR-RELATED"/>
    <property type="match status" value="1"/>
</dbReference>
<dbReference type="PROSITE" id="PS50977">
    <property type="entry name" value="HTH_TETR_2"/>
    <property type="match status" value="1"/>
</dbReference>
<evidence type="ECO:0000313" key="3">
    <source>
        <dbReference type="EMBL" id="VFU11755.1"/>
    </source>
</evidence>
<dbReference type="InterPro" id="IPR050624">
    <property type="entry name" value="HTH-type_Tx_Regulator"/>
</dbReference>
<dbReference type="AlphaFoldDB" id="A0A485LZT9"/>
<name>A0A485LZT9_9ZZZZ</name>
<dbReference type="PANTHER" id="PTHR43479">
    <property type="entry name" value="ACREF/ENVCD OPERON REPRESSOR-RELATED"/>
    <property type="match status" value="1"/>
</dbReference>
<dbReference type="PRINTS" id="PR00455">
    <property type="entry name" value="HTHTETR"/>
</dbReference>
<keyword evidence="1" id="KW-0238">DNA-binding</keyword>
<sequence>MLIPGELEVPVTRLSEIKRQYTRKAIIGAAGELFSLHGYHNTQVMDIVRAVGMSAGTFYHYFKNKRDLFDQITRESFEDLRLRIRRLREPLNIWDRRDRRAKLKETFTEYFNYIDSHRQQFLILLRGGFGVDEELDGDVWSYYRGIALDLAEDLHTWIDIGIIEGLKPLTVSFAVVGMAMHLGHSYLMEHTITREDAIETLTSMCMAVFDSHMTEAGRKALTELKTEED</sequence>
<accession>A0A485LZT9</accession>
<protein>
    <submittedName>
        <fullName evidence="3">Fatty acid metabolism regulator protein</fullName>
    </submittedName>
</protein>
<dbReference type="Pfam" id="PF00440">
    <property type="entry name" value="TetR_N"/>
    <property type="match status" value="1"/>
</dbReference>
<gene>
    <name evidence="3" type="primary">fadR</name>
    <name evidence="3" type="ORF">SCFA_1140012</name>
</gene>
<dbReference type="GO" id="GO:0003677">
    <property type="term" value="F:DNA binding"/>
    <property type="evidence" value="ECO:0007669"/>
    <property type="project" value="UniProtKB-KW"/>
</dbReference>
<dbReference type="InterPro" id="IPR001647">
    <property type="entry name" value="HTH_TetR"/>
</dbReference>
<dbReference type="Gene3D" id="1.10.357.10">
    <property type="entry name" value="Tetracycline Repressor, domain 2"/>
    <property type="match status" value="1"/>
</dbReference>
<reference evidence="3" key="1">
    <citation type="submission" date="2019-03" db="EMBL/GenBank/DDBJ databases">
        <authorList>
            <person name="Hao L."/>
        </authorList>
    </citation>
    <scope>NUCLEOTIDE SEQUENCE</scope>
</reference>
<feature type="domain" description="HTH tetR-type" evidence="2">
    <location>
        <begin position="20"/>
        <end position="80"/>
    </location>
</feature>
<dbReference type="EMBL" id="CAADRM010000018">
    <property type="protein sequence ID" value="VFU11755.1"/>
    <property type="molecule type" value="Genomic_DNA"/>
</dbReference>
<evidence type="ECO:0000256" key="1">
    <source>
        <dbReference type="ARBA" id="ARBA00023125"/>
    </source>
</evidence>
<dbReference type="Gene3D" id="1.10.10.60">
    <property type="entry name" value="Homeodomain-like"/>
    <property type="match status" value="1"/>
</dbReference>